<dbReference type="EMBL" id="RCMG01000599">
    <property type="protein sequence ID" value="KAG2851567.1"/>
    <property type="molecule type" value="Genomic_DNA"/>
</dbReference>
<proteinExistence type="predicted"/>
<organism evidence="1 2">
    <name type="scientific">Phytophthora cactorum</name>
    <dbReference type="NCBI Taxonomy" id="29920"/>
    <lineage>
        <taxon>Eukaryota</taxon>
        <taxon>Sar</taxon>
        <taxon>Stramenopiles</taxon>
        <taxon>Oomycota</taxon>
        <taxon>Peronosporomycetes</taxon>
        <taxon>Peronosporales</taxon>
        <taxon>Peronosporaceae</taxon>
        <taxon>Phytophthora</taxon>
    </lineage>
</organism>
<dbReference type="Proteomes" id="UP000735874">
    <property type="component" value="Unassembled WGS sequence"/>
</dbReference>
<gene>
    <name evidence="1" type="ORF">PC113_g15792</name>
</gene>
<evidence type="ECO:0000313" key="1">
    <source>
        <dbReference type="EMBL" id="KAG2851567.1"/>
    </source>
</evidence>
<reference evidence="1" key="1">
    <citation type="submission" date="2018-10" db="EMBL/GenBank/DDBJ databases">
        <title>Effector identification in a new, highly contiguous assembly of the strawberry crown rot pathogen Phytophthora cactorum.</title>
        <authorList>
            <person name="Armitage A.D."/>
            <person name="Nellist C.F."/>
            <person name="Bates H."/>
            <person name="Vickerstaff R.J."/>
            <person name="Harrison R.J."/>
        </authorList>
    </citation>
    <scope>NUCLEOTIDE SEQUENCE</scope>
    <source>
        <strain evidence="1">15-7</strain>
    </source>
</reference>
<accession>A0A8T0YNK0</accession>
<evidence type="ECO:0000313" key="2">
    <source>
        <dbReference type="Proteomes" id="UP000735874"/>
    </source>
</evidence>
<comment type="caution">
    <text evidence="1">The sequence shown here is derived from an EMBL/GenBank/DDBJ whole genome shotgun (WGS) entry which is preliminary data.</text>
</comment>
<dbReference type="VEuPathDB" id="FungiDB:PC110_g15407"/>
<dbReference type="AlphaFoldDB" id="A0A8T0YNK0"/>
<protein>
    <submittedName>
        <fullName evidence="1">Uncharacterized protein</fullName>
    </submittedName>
</protein>
<sequence length="127" mass="13582">MGGRQNHHPAKAWMIDTDTFGLEETRKGRKTYLRDDIVLCLCIKVIAAPLRPLHRQLALRSAAPTLGNAGTAGTVEVGVVTMLVEAKATSVSTLVVAEVTSGVGTLRTSLIMLLREGTENTATDAPW</sequence>
<name>A0A8T0YNK0_9STRA</name>